<dbReference type="PROSITE" id="PS50181">
    <property type="entry name" value="FBOX"/>
    <property type="match status" value="1"/>
</dbReference>
<dbReference type="Pfam" id="PF00646">
    <property type="entry name" value="F-box"/>
    <property type="match status" value="1"/>
</dbReference>
<dbReference type="EMBL" id="PDUG01000007">
    <property type="protein sequence ID" value="PIC14506.1"/>
    <property type="molecule type" value="Genomic_DNA"/>
</dbReference>
<name>A0A2G5SI28_9PELO</name>
<gene>
    <name evidence="2" type="ORF">B9Z55_026795</name>
</gene>
<evidence type="ECO:0000259" key="1">
    <source>
        <dbReference type="PROSITE" id="PS50181"/>
    </source>
</evidence>
<proteinExistence type="predicted"/>
<dbReference type="InterPro" id="IPR036047">
    <property type="entry name" value="F-box-like_dom_sf"/>
</dbReference>
<evidence type="ECO:0000313" key="2">
    <source>
        <dbReference type="EMBL" id="PIC14506.1"/>
    </source>
</evidence>
<dbReference type="InterPro" id="IPR001810">
    <property type="entry name" value="F-box_dom"/>
</dbReference>
<evidence type="ECO:0000313" key="3">
    <source>
        <dbReference type="Proteomes" id="UP000230233"/>
    </source>
</evidence>
<dbReference type="SMART" id="SM00256">
    <property type="entry name" value="FBOX"/>
    <property type="match status" value="1"/>
</dbReference>
<keyword evidence="3" id="KW-1185">Reference proteome</keyword>
<organism evidence="2 3">
    <name type="scientific">Caenorhabditis nigoni</name>
    <dbReference type="NCBI Taxonomy" id="1611254"/>
    <lineage>
        <taxon>Eukaryota</taxon>
        <taxon>Metazoa</taxon>
        <taxon>Ecdysozoa</taxon>
        <taxon>Nematoda</taxon>
        <taxon>Chromadorea</taxon>
        <taxon>Rhabditida</taxon>
        <taxon>Rhabditina</taxon>
        <taxon>Rhabditomorpha</taxon>
        <taxon>Rhabditoidea</taxon>
        <taxon>Rhabditidae</taxon>
        <taxon>Peloderinae</taxon>
        <taxon>Caenorhabditis</taxon>
    </lineage>
</organism>
<accession>A0A2G5SI28</accession>
<dbReference type="AlphaFoldDB" id="A0A2G5SI28"/>
<sequence>MFFSKWFPWNLCLKNEKPTIMDMPHLVMTQILDNVGFLDMLNLRKTCKTFRNFIDDVKPNNDLKKVNIRLGHKLLTVDLVLETNGIYESFFVTYQIGPKDNCYLVYKNEPEFAEKRDGHFLEAFLNDFEPILKNQRSKLTDLEIKINSFAFWLTYSYPPLSKFQSIFSRFLCSDYKERERFCEMAHEINNHLHLETANEMIARLEQILKSRTVPLNVENLDLTVFKSSQIFGILRFIKANSFKAFQANFDFCNEEDPQVLDLIQKCQTLKSLEYLEIQDFSIKNSISDFLDIPELSIWRHSSLREDTLILKQAFLTNHHLKKWELKYQTSKDYNILYEVLGDIPYNPPANWFFRIPNSEEVLSISVSFGFGSISFTRIILDDVSGNELIL</sequence>
<dbReference type="OrthoDB" id="435188at2759"/>
<dbReference type="SUPFAM" id="SSF81383">
    <property type="entry name" value="F-box domain"/>
    <property type="match status" value="1"/>
</dbReference>
<comment type="caution">
    <text evidence="2">The sequence shown here is derived from an EMBL/GenBank/DDBJ whole genome shotgun (WGS) entry which is preliminary data.</text>
</comment>
<protein>
    <recommendedName>
        <fullName evidence="1">F-box domain-containing protein</fullName>
    </recommendedName>
</protein>
<dbReference type="PANTHER" id="PTHR23014:SF1">
    <property type="entry name" value="DUF38 DOMAIN-CONTAINING PROTEIN-RELATED"/>
    <property type="match status" value="1"/>
</dbReference>
<dbReference type="PANTHER" id="PTHR23014">
    <property type="entry name" value="F-BOX A PROTEIN"/>
    <property type="match status" value="1"/>
</dbReference>
<dbReference type="Proteomes" id="UP000230233">
    <property type="component" value="Unassembled WGS sequence"/>
</dbReference>
<feature type="domain" description="F-box" evidence="1">
    <location>
        <begin position="17"/>
        <end position="66"/>
    </location>
</feature>
<dbReference type="CDD" id="cd22150">
    <property type="entry name" value="F-box_CeFBXA-like"/>
    <property type="match status" value="1"/>
</dbReference>
<reference evidence="3" key="1">
    <citation type="submission" date="2017-10" db="EMBL/GenBank/DDBJ databases">
        <title>Rapid genome shrinkage in a self-fertile nematode reveals novel sperm competition proteins.</title>
        <authorList>
            <person name="Yin D."/>
            <person name="Schwarz E.M."/>
            <person name="Thomas C.G."/>
            <person name="Felde R.L."/>
            <person name="Korf I.F."/>
            <person name="Cutter A.D."/>
            <person name="Schartner C.M."/>
            <person name="Ralston E.J."/>
            <person name="Meyer B.J."/>
            <person name="Haag E.S."/>
        </authorList>
    </citation>
    <scope>NUCLEOTIDE SEQUENCE [LARGE SCALE GENOMIC DNA]</scope>
    <source>
        <strain evidence="3">JU1422</strain>
    </source>
</reference>